<evidence type="ECO:0000313" key="1">
    <source>
        <dbReference type="EMBL" id="MDZ5757551.1"/>
    </source>
</evidence>
<dbReference type="RefSeq" id="WP_322808448.1">
    <property type="nucleotide sequence ID" value="NZ_JAVBVO010000002.1"/>
</dbReference>
<dbReference type="InterPro" id="IPR011990">
    <property type="entry name" value="TPR-like_helical_dom_sf"/>
</dbReference>
<sequence>MTVEEIDKFDLSIYKDVDKLITRFKVKEAYELLMKKVKPEILKNNLEIKYYYYYLSRTLLLGFHEKDEALKCLKEVEERINWNEEDYLIDLLIENTIGIALALKNNKKEAKRYFDISIEKILSCKILPEEKYNEAILILYNSAKFYSSLEQHSYAIDLCVLAVSIAKGLDTFKHLDKVYYEMAFNYAEIGKKEKAANSYIYAYTFSNLNNNSLAKKVIKEDAKKFGINLEIDLT</sequence>
<gene>
    <name evidence="1" type="ORF">RAK27_02660</name>
</gene>
<dbReference type="EMBL" id="JAVBVO010000002">
    <property type="protein sequence ID" value="MDZ5757551.1"/>
    <property type="molecule type" value="Genomic_DNA"/>
</dbReference>
<proteinExistence type="predicted"/>
<dbReference type="SUPFAM" id="SSF48452">
    <property type="entry name" value="TPR-like"/>
    <property type="match status" value="1"/>
</dbReference>
<protein>
    <recommendedName>
        <fullName evidence="3">Transcriptional regulator</fullName>
    </recommendedName>
</protein>
<reference evidence="1" key="1">
    <citation type="submission" date="2023-08" db="EMBL/GenBank/DDBJ databases">
        <title>Genomic characterization of piscicolin 126 produced by Carnobacterium maltaromaticum CM22 strain isolated from salmon (Salmo salar).</title>
        <authorList>
            <person name="Gonzalez-Gragera E."/>
            <person name="Garcia-Lopez J.D."/>
            <person name="Teso-Perez C."/>
            <person name="Gimenez-Hernandez I."/>
            <person name="Peralta-Sanchez J.M."/>
            <person name="Valdivia E."/>
            <person name="Montalban-Lopez M."/>
            <person name="Martin-Platero A.M."/>
            <person name="Banos A."/>
            <person name="Martinez-Bueno M."/>
        </authorList>
    </citation>
    <scope>NUCLEOTIDE SEQUENCE</scope>
    <source>
        <strain evidence="1">CM22</strain>
    </source>
</reference>
<comment type="caution">
    <text evidence="1">The sequence shown here is derived from an EMBL/GenBank/DDBJ whole genome shotgun (WGS) entry which is preliminary data.</text>
</comment>
<organism evidence="1 2">
    <name type="scientific">Carnobacterium maltaromaticum</name>
    <name type="common">Carnobacterium piscicola</name>
    <dbReference type="NCBI Taxonomy" id="2751"/>
    <lineage>
        <taxon>Bacteria</taxon>
        <taxon>Bacillati</taxon>
        <taxon>Bacillota</taxon>
        <taxon>Bacilli</taxon>
        <taxon>Lactobacillales</taxon>
        <taxon>Carnobacteriaceae</taxon>
        <taxon>Carnobacterium</taxon>
    </lineage>
</organism>
<dbReference type="Proteomes" id="UP001290462">
    <property type="component" value="Unassembled WGS sequence"/>
</dbReference>
<dbReference type="Gene3D" id="1.25.40.10">
    <property type="entry name" value="Tetratricopeptide repeat domain"/>
    <property type="match status" value="1"/>
</dbReference>
<evidence type="ECO:0000313" key="2">
    <source>
        <dbReference type="Proteomes" id="UP001290462"/>
    </source>
</evidence>
<dbReference type="AlphaFoldDB" id="A0AAW9K2K9"/>
<accession>A0AAW9K2K9</accession>
<evidence type="ECO:0008006" key="3">
    <source>
        <dbReference type="Google" id="ProtNLM"/>
    </source>
</evidence>
<name>A0AAW9K2K9_CARML</name>